<dbReference type="KEGG" id="pbj:VN24_22870"/>
<dbReference type="RefSeq" id="WP_045672308.1">
    <property type="nucleotide sequence ID" value="NZ_CP011058.1"/>
</dbReference>
<dbReference type="Proteomes" id="UP000032633">
    <property type="component" value="Chromosome"/>
</dbReference>
<dbReference type="Gene3D" id="1.10.150.20">
    <property type="entry name" value="5' to 3' exonuclease, C-terminal subdomain"/>
    <property type="match status" value="1"/>
</dbReference>
<gene>
    <name evidence="1" type="ORF">VN24_22870</name>
</gene>
<accession>A0A0D5NPM7</accession>
<reference evidence="2" key="2">
    <citation type="submission" date="2015-03" db="EMBL/GenBank/DDBJ databases">
        <title>Genome sequence of Paenibacillus beijingensis strain DSM 24997T.</title>
        <authorList>
            <person name="Kwak Y."/>
            <person name="Shin J.-H."/>
        </authorList>
    </citation>
    <scope>NUCLEOTIDE SEQUENCE [LARGE SCALE GENOMIC DNA]</scope>
    <source>
        <strain evidence="2">DSM 24997</strain>
    </source>
</reference>
<dbReference type="OrthoDB" id="7950977at2"/>
<keyword evidence="1" id="KW-0238">DNA-binding</keyword>
<evidence type="ECO:0000313" key="2">
    <source>
        <dbReference type="Proteomes" id="UP000032633"/>
    </source>
</evidence>
<name>A0A0D5NPM7_9BACL</name>
<dbReference type="SUPFAM" id="SSF47789">
    <property type="entry name" value="C-terminal domain of RNA polymerase alpha subunit"/>
    <property type="match status" value="1"/>
</dbReference>
<keyword evidence="2" id="KW-1185">Reference proteome</keyword>
<sequence>MSHEQSSDLPDHLAKPAIRALTQAGYLRLEQFTQLREEDVLRLHGMGPKAIETIRTALAAKGLTFRK</sequence>
<dbReference type="EMBL" id="CP011058">
    <property type="protein sequence ID" value="AJY76883.1"/>
    <property type="molecule type" value="Genomic_DNA"/>
</dbReference>
<proteinExistence type="predicted"/>
<dbReference type="GO" id="GO:0003677">
    <property type="term" value="F:DNA binding"/>
    <property type="evidence" value="ECO:0007669"/>
    <property type="project" value="UniProtKB-KW"/>
</dbReference>
<organism evidence="1 2">
    <name type="scientific">Paenibacillus beijingensis</name>
    <dbReference type="NCBI Taxonomy" id="1126833"/>
    <lineage>
        <taxon>Bacteria</taxon>
        <taxon>Bacillati</taxon>
        <taxon>Bacillota</taxon>
        <taxon>Bacilli</taxon>
        <taxon>Bacillales</taxon>
        <taxon>Paenibacillaceae</taxon>
        <taxon>Paenibacillus</taxon>
    </lineage>
</organism>
<dbReference type="STRING" id="1126833.VN24_22870"/>
<reference evidence="1 2" key="1">
    <citation type="journal article" date="2015" name="J. Biotechnol.">
        <title>Complete genome sequence of Paenibacillus beijingensis 7188(T) (=DSM 24997(T)), a novel rhizobacterium from jujube garden soil.</title>
        <authorList>
            <person name="Kwak Y."/>
            <person name="Shin J.H."/>
        </authorList>
    </citation>
    <scope>NUCLEOTIDE SEQUENCE [LARGE SCALE GENOMIC DNA]</scope>
    <source>
        <strain evidence="1 2">DSM 24997</strain>
    </source>
</reference>
<evidence type="ECO:0000313" key="1">
    <source>
        <dbReference type="EMBL" id="AJY76883.1"/>
    </source>
</evidence>
<dbReference type="AlphaFoldDB" id="A0A0D5NPM7"/>
<dbReference type="PATRIC" id="fig|1126833.4.peg.5028"/>
<protein>
    <submittedName>
        <fullName evidence="1">DNA-binding protein</fullName>
    </submittedName>
</protein>
<dbReference type="HOGENOM" id="CLU_192240_1_0_9"/>